<evidence type="ECO:0000313" key="4">
    <source>
        <dbReference type="Proteomes" id="UP000002640"/>
    </source>
</evidence>
<feature type="non-terminal residue" evidence="3">
    <location>
        <position position="1"/>
    </location>
</feature>
<dbReference type="SMR" id="G4YSY7"/>
<reference evidence="3 4" key="1">
    <citation type="journal article" date="2006" name="Science">
        <title>Phytophthora genome sequences uncover evolutionary origins and mechanisms of pathogenesis.</title>
        <authorList>
            <person name="Tyler B.M."/>
            <person name="Tripathy S."/>
            <person name="Zhang X."/>
            <person name="Dehal P."/>
            <person name="Jiang R.H."/>
            <person name="Aerts A."/>
            <person name="Arredondo F.D."/>
            <person name="Baxter L."/>
            <person name="Bensasson D."/>
            <person name="Beynon J.L."/>
            <person name="Chapman J."/>
            <person name="Damasceno C.M."/>
            <person name="Dorrance A.E."/>
            <person name="Dou D."/>
            <person name="Dickerman A.W."/>
            <person name="Dubchak I.L."/>
            <person name="Garbelotto M."/>
            <person name="Gijzen M."/>
            <person name="Gordon S.G."/>
            <person name="Govers F."/>
            <person name="Grunwald N.J."/>
            <person name="Huang W."/>
            <person name="Ivors K.L."/>
            <person name="Jones R.W."/>
            <person name="Kamoun S."/>
            <person name="Krampis K."/>
            <person name="Lamour K.H."/>
            <person name="Lee M.K."/>
            <person name="McDonald W.H."/>
            <person name="Medina M."/>
            <person name="Meijer H.J."/>
            <person name="Nordberg E.K."/>
            <person name="Maclean D.J."/>
            <person name="Ospina-Giraldo M.D."/>
            <person name="Morris P.F."/>
            <person name="Phuntumart V."/>
            <person name="Putnam N.H."/>
            <person name="Rash S."/>
            <person name="Rose J.K."/>
            <person name="Sakihama Y."/>
            <person name="Salamov A.A."/>
            <person name="Savidor A."/>
            <person name="Scheuring C.F."/>
            <person name="Smith B.M."/>
            <person name="Sobral B.W."/>
            <person name="Terry A."/>
            <person name="Torto-Alalibo T.A."/>
            <person name="Win J."/>
            <person name="Xu Z."/>
            <person name="Zhang H."/>
            <person name="Grigoriev I.V."/>
            <person name="Rokhsar D.S."/>
            <person name="Boore J.L."/>
        </authorList>
    </citation>
    <scope>NUCLEOTIDE SEQUENCE [LARGE SCALE GENOMIC DNA]</scope>
    <source>
        <strain evidence="3 4">P6497</strain>
    </source>
</reference>
<dbReference type="AlphaFoldDB" id="G4YSY7"/>
<dbReference type="GeneID" id="20655783"/>
<dbReference type="EMBL" id="JH159152">
    <property type="protein sequence ID" value="EGZ25406.1"/>
    <property type="molecule type" value="Genomic_DNA"/>
</dbReference>
<gene>
    <name evidence="3" type="ORF">PHYSODRAFT_484653</name>
</gene>
<dbReference type="Pfam" id="PF03221">
    <property type="entry name" value="HTH_Tnp_Tc5"/>
    <property type="match status" value="1"/>
</dbReference>
<dbReference type="InParanoid" id="G4YSY7"/>
<dbReference type="GO" id="GO:0005634">
    <property type="term" value="C:nucleus"/>
    <property type="evidence" value="ECO:0007669"/>
    <property type="project" value="TreeGrafter"/>
</dbReference>
<feature type="domain" description="HTH CENPB-type" evidence="2">
    <location>
        <begin position="1"/>
        <end position="70"/>
    </location>
</feature>
<dbReference type="KEGG" id="psoj:PHYSODRAFT_484653"/>
<sequence length="209" mass="23167">QRCGPKPLLPPEAEDAIQDWIIGRQIVRHPVGRVEIMKKATEISELIAGRSVTDGWYKRFMQRHPDLTERMAQTLSKPRNTVDFADTRMLFNSLAKVIIETGTSADQVFNVDETAFYKVAKSKRVIAVRRSKNVWTTTPTTSFHMTIIACGSAAGFIVPPVFILPGKTVSLDILKGAEVDGAGITSTPSGFEHGVVRGMAVIFLRRRSR</sequence>
<dbReference type="Proteomes" id="UP000002640">
    <property type="component" value="Unassembled WGS sequence"/>
</dbReference>
<protein>
    <recommendedName>
        <fullName evidence="2">HTH CENPB-type domain-containing protein</fullName>
    </recommendedName>
</protein>
<organism evidence="3 4">
    <name type="scientific">Phytophthora sojae (strain P6497)</name>
    <name type="common">Soybean stem and root rot agent</name>
    <name type="synonym">Phytophthora megasperma f. sp. glycines</name>
    <dbReference type="NCBI Taxonomy" id="1094619"/>
    <lineage>
        <taxon>Eukaryota</taxon>
        <taxon>Sar</taxon>
        <taxon>Stramenopiles</taxon>
        <taxon>Oomycota</taxon>
        <taxon>Peronosporomycetes</taxon>
        <taxon>Peronosporales</taxon>
        <taxon>Peronosporaceae</taxon>
        <taxon>Phytophthora</taxon>
    </lineage>
</organism>
<evidence type="ECO:0000256" key="1">
    <source>
        <dbReference type="ARBA" id="ARBA00023125"/>
    </source>
</evidence>
<dbReference type="PROSITE" id="PS51253">
    <property type="entry name" value="HTH_CENPB"/>
    <property type="match status" value="1"/>
</dbReference>
<keyword evidence="1" id="KW-0238">DNA-binding</keyword>
<proteinExistence type="predicted"/>
<name>G4YSY7_PHYSP</name>
<dbReference type="InterPro" id="IPR050863">
    <property type="entry name" value="CenT-Element_Derived"/>
</dbReference>
<dbReference type="RefSeq" id="XP_009520694.1">
    <property type="nucleotide sequence ID" value="XM_009522399.1"/>
</dbReference>
<keyword evidence="4" id="KW-1185">Reference proteome</keyword>
<dbReference type="PANTHER" id="PTHR19303:SF57">
    <property type="entry name" value="HTH CENPB-TYPE DOMAIN-CONTAINING PROTEIN"/>
    <property type="match status" value="1"/>
</dbReference>
<evidence type="ECO:0000259" key="2">
    <source>
        <dbReference type="PROSITE" id="PS51253"/>
    </source>
</evidence>
<accession>G4YSY7</accession>
<dbReference type="PANTHER" id="PTHR19303">
    <property type="entry name" value="TRANSPOSON"/>
    <property type="match status" value="1"/>
</dbReference>
<dbReference type="GO" id="GO:0003677">
    <property type="term" value="F:DNA binding"/>
    <property type="evidence" value="ECO:0007669"/>
    <property type="project" value="UniProtKB-KW"/>
</dbReference>
<evidence type="ECO:0000313" key="3">
    <source>
        <dbReference type="EMBL" id="EGZ25406.1"/>
    </source>
</evidence>
<dbReference type="InterPro" id="IPR006600">
    <property type="entry name" value="HTH_CenpB_DNA-bd_dom"/>
</dbReference>
<dbReference type="STRING" id="1094619.G4YSY7"/>